<proteinExistence type="predicted"/>
<keyword evidence="2" id="KW-1185">Reference proteome</keyword>
<dbReference type="InParanoid" id="F6V3S1"/>
<reference evidence="2" key="1">
    <citation type="journal article" date="2002" name="Science">
        <title>The draft genome of Ciona intestinalis: insights into chordate and vertebrate origins.</title>
        <authorList>
            <person name="Dehal P."/>
            <person name="Satou Y."/>
            <person name="Campbell R.K."/>
            <person name="Chapman J."/>
            <person name="Degnan B."/>
            <person name="De Tomaso A."/>
            <person name="Davidson B."/>
            <person name="Di Gregorio A."/>
            <person name="Gelpke M."/>
            <person name="Goodstein D.M."/>
            <person name="Harafuji N."/>
            <person name="Hastings K.E."/>
            <person name="Ho I."/>
            <person name="Hotta K."/>
            <person name="Huang W."/>
            <person name="Kawashima T."/>
            <person name="Lemaire P."/>
            <person name="Martinez D."/>
            <person name="Meinertzhagen I.A."/>
            <person name="Necula S."/>
            <person name="Nonaka M."/>
            <person name="Putnam N."/>
            <person name="Rash S."/>
            <person name="Saiga H."/>
            <person name="Satake M."/>
            <person name="Terry A."/>
            <person name="Yamada L."/>
            <person name="Wang H.G."/>
            <person name="Awazu S."/>
            <person name="Azumi K."/>
            <person name="Boore J."/>
            <person name="Branno M."/>
            <person name="Chin-Bow S."/>
            <person name="DeSantis R."/>
            <person name="Doyle S."/>
            <person name="Francino P."/>
            <person name="Keys D.N."/>
            <person name="Haga S."/>
            <person name="Hayashi H."/>
            <person name="Hino K."/>
            <person name="Imai K.S."/>
            <person name="Inaba K."/>
            <person name="Kano S."/>
            <person name="Kobayashi K."/>
            <person name="Kobayashi M."/>
            <person name="Lee B.I."/>
            <person name="Makabe K.W."/>
            <person name="Manohar C."/>
            <person name="Matassi G."/>
            <person name="Medina M."/>
            <person name="Mochizuki Y."/>
            <person name="Mount S."/>
            <person name="Morishita T."/>
            <person name="Miura S."/>
            <person name="Nakayama A."/>
            <person name="Nishizaka S."/>
            <person name="Nomoto H."/>
            <person name="Ohta F."/>
            <person name="Oishi K."/>
            <person name="Rigoutsos I."/>
            <person name="Sano M."/>
            <person name="Sasaki A."/>
            <person name="Sasakura Y."/>
            <person name="Shoguchi E."/>
            <person name="Shin-i T."/>
            <person name="Spagnuolo A."/>
            <person name="Stainier D."/>
            <person name="Suzuki M.M."/>
            <person name="Tassy O."/>
            <person name="Takatori N."/>
            <person name="Tokuoka M."/>
            <person name="Yagi K."/>
            <person name="Yoshizaki F."/>
            <person name="Wada S."/>
            <person name="Zhang C."/>
            <person name="Hyatt P.D."/>
            <person name="Larimer F."/>
            <person name="Detter C."/>
            <person name="Doggett N."/>
            <person name="Glavina T."/>
            <person name="Hawkins T."/>
            <person name="Richardson P."/>
            <person name="Lucas S."/>
            <person name="Kohara Y."/>
            <person name="Levine M."/>
            <person name="Satoh N."/>
            <person name="Rokhsar D.S."/>
        </authorList>
    </citation>
    <scope>NUCLEOTIDE SEQUENCE [LARGE SCALE GENOMIC DNA]</scope>
</reference>
<dbReference type="HOGENOM" id="CLU_1634794_0_0_1"/>
<reference evidence="1" key="4">
    <citation type="submission" date="2025-09" db="UniProtKB">
        <authorList>
            <consortium name="Ensembl"/>
        </authorList>
    </citation>
    <scope>IDENTIFICATION</scope>
</reference>
<dbReference type="EMBL" id="EAAA01000058">
    <property type="status" value="NOT_ANNOTATED_CDS"/>
    <property type="molecule type" value="Genomic_DNA"/>
</dbReference>
<reference evidence="1" key="2">
    <citation type="journal article" date="2008" name="Genome Biol.">
        <title>Improved genome assembly and evidence-based global gene model set for the chordate Ciona intestinalis: new insight into intron and operon populations.</title>
        <authorList>
            <person name="Satou Y."/>
            <person name="Mineta K."/>
            <person name="Ogasawara M."/>
            <person name="Sasakura Y."/>
            <person name="Shoguchi E."/>
            <person name="Ueno K."/>
            <person name="Yamada L."/>
            <person name="Matsumoto J."/>
            <person name="Wasserscheid J."/>
            <person name="Dewar K."/>
            <person name="Wiley G.B."/>
            <person name="Macmil S.L."/>
            <person name="Roe B.A."/>
            <person name="Zeller R.W."/>
            <person name="Hastings K.E."/>
            <person name="Lemaire P."/>
            <person name="Lindquist E."/>
            <person name="Endo T."/>
            <person name="Hotta K."/>
            <person name="Inaba K."/>
        </authorList>
    </citation>
    <scope>NUCLEOTIDE SEQUENCE [LARGE SCALE GENOMIC DNA]</scope>
    <source>
        <strain evidence="1">wild type</strain>
    </source>
</reference>
<evidence type="ECO:0000313" key="2">
    <source>
        <dbReference type="Proteomes" id="UP000008144"/>
    </source>
</evidence>
<name>F6V3S1_CIOIN</name>
<accession>F6V3S1</accession>
<dbReference type="Ensembl" id="ENSCINT00000012671.3">
    <property type="protein sequence ID" value="ENSCINP00000012671.3"/>
    <property type="gene ID" value="ENSCING00000006137.3"/>
</dbReference>
<dbReference type="Proteomes" id="UP000008144">
    <property type="component" value="Chromosome 1"/>
</dbReference>
<protein>
    <submittedName>
        <fullName evidence="1">Uncharacterized protein</fullName>
    </submittedName>
</protein>
<reference evidence="1" key="3">
    <citation type="submission" date="2025-08" db="UniProtKB">
        <authorList>
            <consortium name="Ensembl"/>
        </authorList>
    </citation>
    <scope>IDENTIFICATION</scope>
</reference>
<sequence>MAVWTLLPFRKCNRILILLATLGVIWNQIRIIERISFAHSLEQKLDDISEKNRDFVNEIGILTRRLNSASQDWAEAKTSIKELGRGGYKARSLVLWGVGESNGEDKEEWVIDLLGKFLNARIEAKDLESYRRIGIRSLAAPRPLLLELSSAVIKVTKESIGA</sequence>
<organism evidence="1 2">
    <name type="scientific">Ciona intestinalis</name>
    <name type="common">Transparent sea squirt</name>
    <name type="synonym">Ascidia intestinalis</name>
    <dbReference type="NCBI Taxonomy" id="7719"/>
    <lineage>
        <taxon>Eukaryota</taxon>
        <taxon>Metazoa</taxon>
        <taxon>Chordata</taxon>
        <taxon>Tunicata</taxon>
        <taxon>Ascidiacea</taxon>
        <taxon>Phlebobranchia</taxon>
        <taxon>Cionidae</taxon>
        <taxon>Ciona</taxon>
    </lineage>
</organism>
<evidence type="ECO:0000313" key="1">
    <source>
        <dbReference type="Ensembl" id="ENSCINP00000012671.3"/>
    </source>
</evidence>
<dbReference type="AlphaFoldDB" id="F6V3S1"/>